<dbReference type="RefSeq" id="WP_097013262.1">
    <property type="nucleotide sequence ID" value="NZ_LT907975.1"/>
</dbReference>
<accession>A0A2C8FDE7</accession>
<dbReference type="AlphaFoldDB" id="A0A2C8FDE7"/>
<protein>
    <submittedName>
        <fullName evidence="1">Uncharacterized protein</fullName>
    </submittedName>
</protein>
<proteinExistence type="predicted"/>
<organism evidence="1 2">
    <name type="scientific">Pseudodesulfovibrio profundus</name>
    <dbReference type="NCBI Taxonomy" id="57320"/>
    <lineage>
        <taxon>Bacteria</taxon>
        <taxon>Pseudomonadati</taxon>
        <taxon>Thermodesulfobacteriota</taxon>
        <taxon>Desulfovibrionia</taxon>
        <taxon>Desulfovibrionales</taxon>
        <taxon>Desulfovibrionaceae</taxon>
    </lineage>
</organism>
<dbReference type="Proteomes" id="UP000219215">
    <property type="component" value="Chromosome DPRO"/>
</dbReference>
<gene>
    <name evidence="1" type="ORF">DPRO_3644</name>
</gene>
<sequence>MSAYELNPKQKSWLHDSPDKDDLLRFLINGPVDTVSVIEGLDLKVAGRLRGVRVTKPVRSMALALKEAEQIRNEYIQAVGMIPLDEETLGINDNPKQKVTA</sequence>
<dbReference type="KEGG" id="pprf:DPRO_3644"/>
<reference evidence="2" key="1">
    <citation type="submission" date="2017-09" db="EMBL/GenBank/DDBJ databases">
        <authorList>
            <person name="Regsiter A."/>
            <person name="William W."/>
        </authorList>
    </citation>
    <scope>NUCLEOTIDE SEQUENCE [LARGE SCALE GENOMIC DNA]</scope>
    <source>
        <strain evidence="2">500-1</strain>
    </source>
</reference>
<evidence type="ECO:0000313" key="2">
    <source>
        <dbReference type="Proteomes" id="UP000219215"/>
    </source>
</evidence>
<name>A0A2C8FDE7_9BACT</name>
<dbReference type="EMBL" id="LT907975">
    <property type="protein sequence ID" value="SOB60560.1"/>
    <property type="molecule type" value="Genomic_DNA"/>
</dbReference>
<keyword evidence="2" id="KW-1185">Reference proteome</keyword>
<evidence type="ECO:0000313" key="1">
    <source>
        <dbReference type="EMBL" id="SOB60560.1"/>
    </source>
</evidence>